<dbReference type="Gene3D" id="3.40.50.720">
    <property type="entry name" value="NAD(P)-binding Rossmann-like Domain"/>
    <property type="match status" value="1"/>
</dbReference>
<feature type="transmembrane region" description="Helical" evidence="7">
    <location>
        <begin position="38"/>
        <end position="59"/>
    </location>
</feature>
<dbReference type="InterPro" id="IPR036291">
    <property type="entry name" value="NAD(P)-bd_dom_sf"/>
</dbReference>
<feature type="domain" description="Bacterial sugar transferase" evidence="8">
    <location>
        <begin position="300"/>
        <end position="484"/>
    </location>
</feature>
<dbReference type="NCBIfam" id="TIGR03023">
    <property type="entry name" value="WcaJ_sugtrans"/>
    <property type="match status" value="1"/>
</dbReference>
<gene>
    <name evidence="9" type="ORF">FE240_12915</name>
</gene>
<evidence type="ECO:0000313" key="9">
    <source>
        <dbReference type="EMBL" id="QFI56727.1"/>
    </source>
</evidence>
<dbReference type="KEGG" id="asim:FE240_12915"/>
<evidence type="ECO:0000256" key="5">
    <source>
        <dbReference type="ARBA" id="ARBA00022989"/>
    </source>
</evidence>
<dbReference type="PANTHER" id="PTHR30576">
    <property type="entry name" value="COLANIC BIOSYNTHESIS UDP-GLUCOSE LIPID CARRIER TRANSFERASE"/>
    <property type="match status" value="1"/>
</dbReference>
<evidence type="ECO:0000256" key="4">
    <source>
        <dbReference type="ARBA" id="ARBA00022692"/>
    </source>
</evidence>
<dbReference type="GO" id="GO:0016020">
    <property type="term" value="C:membrane"/>
    <property type="evidence" value="ECO:0007669"/>
    <property type="project" value="UniProtKB-SubCell"/>
</dbReference>
<keyword evidence="10" id="KW-1185">Reference proteome</keyword>
<dbReference type="NCBIfam" id="TIGR03025">
    <property type="entry name" value="EPS_sugtrans"/>
    <property type="match status" value="1"/>
</dbReference>
<dbReference type="SUPFAM" id="SSF51735">
    <property type="entry name" value="NAD(P)-binding Rossmann-fold domains"/>
    <property type="match status" value="1"/>
</dbReference>
<evidence type="ECO:0000256" key="2">
    <source>
        <dbReference type="ARBA" id="ARBA00006464"/>
    </source>
</evidence>
<feature type="transmembrane region" description="Helical" evidence="7">
    <location>
        <begin position="105"/>
        <end position="128"/>
    </location>
</feature>
<comment type="similarity">
    <text evidence="2">Belongs to the bacterial sugar transferase family.</text>
</comment>
<evidence type="ECO:0000313" key="10">
    <source>
        <dbReference type="Proteomes" id="UP000594034"/>
    </source>
</evidence>
<dbReference type="Proteomes" id="UP000594034">
    <property type="component" value="Chromosome"/>
</dbReference>
<keyword evidence="3 9" id="KW-0808">Transferase</keyword>
<evidence type="ECO:0000256" key="6">
    <source>
        <dbReference type="ARBA" id="ARBA00023136"/>
    </source>
</evidence>
<comment type="subcellular location">
    <subcellularLocation>
        <location evidence="1">Membrane</location>
        <topology evidence="1">Multi-pass membrane protein</topology>
    </subcellularLocation>
</comment>
<dbReference type="InterPro" id="IPR003362">
    <property type="entry name" value="Bact_transf"/>
</dbReference>
<evidence type="ECO:0000256" key="3">
    <source>
        <dbReference type="ARBA" id="ARBA00022679"/>
    </source>
</evidence>
<dbReference type="InterPro" id="IPR017473">
    <property type="entry name" value="Undecaprenyl-P_gluc_Ptfrase"/>
</dbReference>
<reference evidence="9 10" key="1">
    <citation type="submission" date="2019-05" db="EMBL/GenBank/DDBJ databases">
        <title>OXA-830, a novel chromosomally encoded expanded-spectrum class D beta-lactamase in Aeromonas simiae.</title>
        <authorList>
            <person name="Zhou W."/>
            <person name="Chen Q."/>
        </authorList>
    </citation>
    <scope>NUCLEOTIDE SEQUENCE [LARGE SCALE GENOMIC DNA]</scope>
    <source>
        <strain evidence="9 10">A6</strain>
    </source>
</reference>
<proteinExistence type="inferred from homology"/>
<keyword evidence="6 7" id="KW-0472">Membrane</keyword>
<dbReference type="EC" id="2.7.8.31" evidence="9"/>
<feature type="transmembrane region" description="Helical" evidence="7">
    <location>
        <begin position="305"/>
        <end position="326"/>
    </location>
</feature>
<dbReference type="PANTHER" id="PTHR30576:SF21">
    <property type="entry name" value="UDP-GLUCOSE:UNDECAPRENYL-PHOSPHATE GLUCOSE-1-PHOSPHATE TRANSFERASE"/>
    <property type="match status" value="1"/>
</dbReference>
<dbReference type="InterPro" id="IPR017475">
    <property type="entry name" value="EPS_sugar_tfrase"/>
</dbReference>
<name>A0A5J6X2J2_9GAMM</name>
<dbReference type="Pfam" id="PF13727">
    <property type="entry name" value="CoA_binding_3"/>
    <property type="match status" value="1"/>
</dbReference>
<evidence type="ECO:0000256" key="7">
    <source>
        <dbReference type="SAM" id="Phobius"/>
    </source>
</evidence>
<dbReference type="AlphaFoldDB" id="A0A5J6X2J2"/>
<evidence type="ECO:0000259" key="8">
    <source>
        <dbReference type="Pfam" id="PF02397"/>
    </source>
</evidence>
<feature type="transmembrane region" description="Helical" evidence="7">
    <location>
        <begin position="71"/>
        <end position="93"/>
    </location>
</feature>
<keyword evidence="5 7" id="KW-1133">Transmembrane helix</keyword>
<dbReference type="GO" id="GO:0009242">
    <property type="term" value="P:colanic acid biosynthetic process"/>
    <property type="evidence" value="ECO:0007669"/>
    <property type="project" value="TreeGrafter"/>
</dbReference>
<keyword evidence="4 7" id="KW-0812">Transmembrane</keyword>
<feature type="transmembrane region" description="Helical" evidence="7">
    <location>
        <begin position="134"/>
        <end position="156"/>
    </location>
</feature>
<organism evidence="9 10">
    <name type="scientific">Aeromonas simiae</name>
    <dbReference type="NCBI Taxonomy" id="218936"/>
    <lineage>
        <taxon>Bacteria</taxon>
        <taxon>Pseudomonadati</taxon>
        <taxon>Pseudomonadota</taxon>
        <taxon>Gammaproteobacteria</taxon>
        <taxon>Aeromonadales</taxon>
        <taxon>Aeromonadaceae</taxon>
        <taxon>Aeromonas</taxon>
    </lineage>
</organism>
<accession>A0A5J6X2J2</accession>
<dbReference type="Pfam" id="PF02397">
    <property type="entry name" value="Bac_transf"/>
    <property type="match status" value="1"/>
</dbReference>
<dbReference type="EMBL" id="CP040449">
    <property type="protein sequence ID" value="QFI56727.1"/>
    <property type="molecule type" value="Genomic_DNA"/>
</dbReference>
<sequence>MAELAAKQEAIQPQREEGAAFYPSLDTLQGELERISPLVTLFKSVIDPVLVVATLYLLHPLFDVAFGSTELVLAALAFLLTMLVMDGSVLLVRSQGLMWWGLLRFVLGWCFVVATLSLIGYLASWHLYFYPPYLLAWALLAPATLLASHGLVQLLMGGGERVAKRKVAIVGANEAGLTLRDRIGANGYLNMEFVGFFDDRELTRLDAGRIKPGELLATLAGMAEVIQREGISHVYISLPMSSQPRVMSLLDSLQDSTVSIYFVPDYFVFDMIQGHVDNVAGIPVVCVCDSPFTGLKGVVKRAEDIVLTLAILALIWPLMLGTALAVKLTSPGPVIFRQKRYGMDGKSIVVYKFRSMTVMEDGDKVVQARQGDQRFTPIGGFLRKSSLDELPQFINVLEGKMSIVGPRPHANTHNEYYRKLIKGYMIRHKVRPGITGWAQVNGCRGETDTLDKMEKRIEFDLAYLRHWSLWMDLRIVLMTAYQTVKPKGNAY</sequence>
<dbReference type="GO" id="GO:0089702">
    <property type="term" value="F:undecaprenyl-phosphate glucose phosphotransferase activity"/>
    <property type="evidence" value="ECO:0007669"/>
    <property type="project" value="UniProtKB-EC"/>
</dbReference>
<protein>
    <submittedName>
        <fullName evidence="9">Undecaprenyl-phosphate glucose phosphotransferase</fullName>
        <ecNumber evidence="9">2.7.8.31</ecNumber>
    </submittedName>
</protein>
<evidence type="ECO:0000256" key="1">
    <source>
        <dbReference type="ARBA" id="ARBA00004141"/>
    </source>
</evidence>